<reference evidence="1" key="1">
    <citation type="submission" date="2019-02" db="EMBL/GenBank/DDBJ databases">
        <authorList>
            <person name="Gruber-Vodicka R. H."/>
            <person name="Seah K. B. B."/>
        </authorList>
    </citation>
    <scope>NUCLEOTIDE SEQUENCE</scope>
    <source>
        <strain evidence="1">BECK_S313</strain>
    </source>
</reference>
<dbReference type="EMBL" id="CAADFK010000198">
    <property type="protein sequence ID" value="VFK20098.1"/>
    <property type="molecule type" value="Genomic_DNA"/>
</dbReference>
<name>A0A450WSX9_9GAMM</name>
<accession>A0A450WSX9</accession>
<gene>
    <name evidence="1" type="ORF">BECKLPF1236B_GA0070989_11987</name>
</gene>
<sequence>MRHGLSARIPGISRIFQGRLPVIHGRFSLFHRRLSLCHAAPASNNRRAPYPPIRPRPPFPVHHRAARAAIESGCHPWRSDLANSTGGITGEVVSGDLVAIYYSRHPGRECRAPVAREGRKLICFDLSRFLIIAWVNLRPICIYPVDIDSHASTLVQGRPSRLHGSY</sequence>
<evidence type="ECO:0000313" key="1">
    <source>
        <dbReference type="EMBL" id="VFK20098.1"/>
    </source>
</evidence>
<protein>
    <submittedName>
        <fullName evidence="1">Uncharacterized protein</fullName>
    </submittedName>
</protein>
<dbReference type="AlphaFoldDB" id="A0A450WSX9"/>
<organism evidence="1">
    <name type="scientific">Candidatus Kentrum sp. LPFa</name>
    <dbReference type="NCBI Taxonomy" id="2126335"/>
    <lineage>
        <taxon>Bacteria</taxon>
        <taxon>Pseudomonadati</taxon>
        <taxon>Pseudomonadota</taxon>
        <taxon>Gammaproteobacteria</taxon>
        <taxon>Candidatus Kentrum</taxon>
    </lineage>
</organism>
<proteinExistence type="predicted"/>